<evidence type="ECO:0000256" key="8">
    <source>
        <dbReference type="SAM" id="Phobius"/>
    </source>
</evidence>
<evidence type="ECO:0000256" key="5">
    <source>
        <dbReference type="ARBA" id="ARBA00022989"/>
    </source>
</evidence>
<dbReference type="EMBL" id="LAZR01032325">
    <property type="protein sequence ID" value="KKL51222.1"/>
    <property type="molecule type" value="Genomic_DNA"/>
</dbReference>
<evidence type="ECO:0000256" key="4">
    <source>
        <dbReference type="ARBA" id="ARBA00022692"/>
    </source>
</evidence>
<evidence type="ECO:0000256" key="7">
    <source>
        <dbReference type="ARBA" id="ARBA00023136"/>
    </source>
</evidence>
<name>A0A0F9FJF3_9ZZZZ</name>
<dbReference type="GO" id="GO:0008324">
    <property type="term" value="F:monoatomic cation transmembrane transporter activity"/>
    <property type="evidence" value="ECO:0007669"/>
    <property type="project" value="InterPro"/>
</dbReference>
<evidence type="ECO:0000313" key="9">
    <source>
        <dbReference type="EMBL" id="KKL51222.1"/>
    </source>
</evidence>
<sequence>DHLSSLSAAMTAVANVGPGLGTTVGPATNFASLPDMSKWVLAIGMLLGRLEILTVVVLLVPSFWRD</sequence>
<reference evidence="9" key="1">
    <citation type="journal article" date="2015" name="Nature">
        <title>Complex archaea that bridge the gap between prokaryotes and eukaryotes.</title>
        <authorList>
            <person name="Spang A."/>
            <person name="Saw J.H."/>
            <person name="Jorgensen S.L."/>
            <person name="Zaremba-Niedzwiedzka K."/>
            <person name="Martijn J."/>
            <person name="Lind A.E."/>
            <person name="van Eijk R."/>
            <person name="Schleper C."/>
            <person name="Guy L."/>
            <person name="Ettema T.J."/>
        </authorList>
    </citation>
    <scope>NUCLEOTIDE SEQUENCE</scope>
</reference>
<dbReference type="PANTHER" id="PTHR32024:SF3">
    <property type="entry name" value="TRK SYSTEM POTASSIUM UPTAKE PROTEIN"/>
    <property type="match status" value="1"/>
</dbReference>
<evidence type="ECO:0000256" key="2">
    <source>
        <dbReference type="ARBA" id="ARBA00022448"/>
    </source>
</evidence>
<feature type="transmembrane region" description="Helical" evidence="8">
    <location>
        <begin position="39"/>
        <end position="60"/>
    </location>
</feature>
<comment type="caution">
    <text evidence="9">The sequence shown here is derived from an EMBL/GenBank/DDBJ whole genome shotgun (WGS) entry which is preliminary data.</text>
</comment>
<comment type="subcellular location">
    <subcellularLocation>
        <location evidence="1">Cell membrane</location>
        <topology evidence="1">Multi-pass membrane protein</topology>
    </subcellularLocation>
</comment>
<keyword evidence="3" id="KW-1003">Cell membrane</keyword>
<keyword evidence="7 8" id="KW-0472">Membrane</keyword>
<dbReference type="GO" id="GO:0030001">
    <property type="term" value="P:metal ion transport"/>
    <property type="evidence" value="ECO:0007669"/>
    <property type="project" value="UniProtKB-ARBA"/>
</dbReference>
<accession>A0A0F9FJF3</accession>
<evidence type="ECO:0000256" key="3">
    <source>
        <dbReference type="ARBA" id="ARBA00022475"/>
    </source>
</evidence>
<protein>
    <recommendedName>
        <fullName evidence="10">Potassium transporter TrkH</fullName>
    </recommendedName>
</protein>
<dbReference type="GO" id="GO:0005886">
    <property type="term" value="C:plasma membrane"/>
    <property type="evidence" value="ECO:0007669"/>
    <property type="project" value="UniProtKB-SubCell"/>
</dbReference>
<dbReference type="Pfam" id="PF02386">
    <property type="entry name" value="TrkH"/>
    <property type="match status" value="1"/>
</dbReference>
<dbReference type="InterPro" id="IPR003445">
    <property type="entry name" value="Cat_transpt"/>
</dbReference>
<keyword evidence="2" id="KW-0813">Transport</keyword>
<evidence type="ECO:0000256" key="1">
    <source>
        <dbReference type="ARBA" id="ARBA00004651"/>
    </source>
</evidence>
<evidence type="ECO:0008006" key="10">
    <source>
        <dbReference type="Google" id="ProtNLM"/>
    </source>
</evidence>
<organism evidence="9">
    <name type="scientific">marine sediment metagenome</name>
    <dbReference type="NCBI Taxonomy" id="412755"/>
    <lineage>
        <taxon>unclassified sequences</taxon>
        <taxon>metagenomes</taxon>
        <taxon>ecological metagenomes</taxon>
    </lineage>
</organism>
<gene>
    <name evidence="9" type="ORF">LCGC14_2297640</name>
</gene>
<dbReference type="AlphaFoldDB" id="A0A0F9FJF3"/>
<proteinExistence type="predicted"/>
<dbReference type="PANTHER" id="PTHR32024">
    <property type="entry name" value="TRK SYSTEM POTASSIUM UPTAKE PROTEIN TRKG-RELATED"/>
    <property type="match status" value="1"/>
</dbReference>
<keyword evidence="6" id="KW-0406">Ion transport</keyword>
<evidence type="ECO:0000256" key="6">
    <source>
        <dbReference type="ARBA" id="ARBA00023065"/>
    </source>
</evidence>
<feature type="non-terminal residue" evidence="9">
    <location>
        <position position="1"/>
    </location>
</feature>
<keyword evidence="4 8" id="KW-0812">Transmembrane</keyword>
<keyword evidence="5 8" id="KW-1133">Transmembrane helix</keyword>